<organism evidence="3">
    <name type="scientific">Melampsora larici-populina (strain 98AG31 / pathotype 3-4-7)</name>
    <name type="common">Poplar leaf rust fungus</name>
    <dbReference type="NCBI Taxonomy" id="747676"/>
    <lineage>
        <taxon>Eukaryota</taxon>
        <taxon>Fungi</taxon>
        <taxon>Dikarya</taxon>
        <taxon>Basidiomycota</taxon>
        <taxon>Pucciniomycotina</taxon>
        <taxon>Pucciniomycetes</taxon>
        <taxon>Pucciniales</taxon>
        <taxon>Melampsoraceae</taxon>
        <taxon>Melampsora</taxon>
    </lineage>
</organism>
<reference evidence="3" key="1">
    <citation type="journal article" date="2011" name="Proc. Natl. Acad. Sci. U.S.A.">
        <title>Obligate biotrophy features unraveled by the genomic analysis of rust fungi.</title>
        <authorList>
            <person name="Duplessis S."/>
            <person name="Cuomo C.A."/>
            <person name="Lin Y.-C."/>
            <person name="Aerts A."/>
            <person name="Tisserant E."/>
            <person name="Veneault-Fourrey C."/>
            <person name="Joly D.L."/>
            <person name="Hacquard S."/>
            <person name="Amselem J."/>
            <person name="Cantarel B.L."/>
            <person name="Chiu R."/>
            <person name="Coutinho P.M."/>
            <person name="Feau N."/>
            <person name="Field M."/>
            <person name="Frey P."/>
            <person name="Gelhaye E."/>
            <person name="Goldberg J."/>
            <person name="Grabherr M.G."/>
            <person name="Kodira C.D."/>
            <person name="Kohler A."/>
            <person name="Kuees U."/>
            <person name="Lindquist E.A."/>
            <person name="Lucas S.M."/>
            <person name="Mago R."/>
            <person name="Mauceli E."/>
            <person name="Morin E."/>
            <person name="Murat C."/>
            <person name="Pangilinan J.L."/>
            <person name="Park R."/>
            <person name="Pearson M."/>
            <person name="Quesneville H."/>
            <person name="Rouhier N."/>
            <person name="Sakthikumar S."/>
            <person name="Salamov A.A."/>
            <person name="Schmutz J."/>
            <person name="Selles B."/>
            <person name="Shapiro H."/>
            <person name="Tanguay P."/>
            <person name="Tuskan G.A."/>
            <person name="Henrissat B."/>
            <person name="Van de Peer Y."/>
            <person name="Rouze P."/>
            <person name="Ellis J.G."/>
            <person name="Dodds P.N."/>
            <person name="Schein J.E."/>
            <person name="Zhong S."/>
            <person name="Hamelin R.C."/>
            <person name="Grigoriev I.V."/>
            <person name="Szabo L.J."/>
            <person name="Martin F."/>
        </authorList>
    </citation>
    <scope>NUCLEOTIDE SEQUENCE [LARGE SCALE GENOMIC DNA]</scope>
    <source>
        <strain evidence="3">98AG31 / pathotype 3-4-7</strain>
    </source>
</reference>
<dbReference type="KEGG" id="mlr:MELLADRAFT_90343"/>
<evidence type="ECO:0000313" key="3">
    <source>
        <dbReference type="Proteomes" id="UP000001072"/>
    </source>
</evidence>
<dbReference type="InParanoid" id="F4RWL0"/>
<accession>F4RWL0</accession>
<protein>
    <submittedName>
        <fullName evidence="2">Uncharacterized protein</fullName>
    </submittedName>
</protein>
<dbReference type="VEuPathDB" id="FungiDB:MELLADRAFT_90343"/>
<gene>
    <name evidence="2" type="ORF">MELLADRAFT_90343</name>
</gene>
<dbReference type="AlphaFoldDB" id="F4RWL0"/>
<dbReference type="Proteomes" id="UP000001072">
    <property type="component" value="Unassembled WGS sequence"/>
</dbReference>
<dbReference type="HOGENOM" id="CLU_1603102_0_0_1"/>
<dbReference type="GeneID" id="18935537"/>
<evidence type="ECO:0000313" key="2">
    <source>
        <dbReference type="EMBL" id="EGG03301.1"/>
    </source>
</evidence>
<proteinExistence type="predicted"/>
<evidence type="ECO:0000256" key="1">
    <source>
        <dbReference type="SAM" id="Phobius"/>
    </source>
</evidence>
<feature type="transmembrane region" description="Helical" evidence="1">
    <location>
        <begin position="101"/>
        <end position="121"/>
    </location>
</feature>
<name>F4RWL0_MELLP</name>
<keyword evidence="3" id="KW-1185">Reference proteome</keyword>
<keyword evidence="1" id="KW-0812">Transmembrane</keyword>
<dbReference type="RefSeq" id="XP_007413436.1">
    <property type="nucleotide sequence ID" value="XM_007413374.1"/>
</dbReference>
<keyword evidence="1" id="KW-1133">Transmembrane helix</keyword>
<sequence length="166" mass="18976">MFRLLSLVQAIEQAKLNTCTFLRASPVSSGELSLMCMIKVHVRKSDLQERLYEMPCGSMDESLKGSLSQCTIKFITLTLKSIRVHSLRASPYYLTQRLLNVYILMLEKPIVFFTYLGLLLIRVWETRCMLRLLQLNCGIASSAFRHHLGFLTHPSGLMMLFGIKPC</sequence>
<dbReference type="EMBL" id="GL883125">
    <property type="protein sequence ID" value="EGG03301.1"/>
    <property type="molecule type" value="Genomic_DNA"/>
</dbReference>
<keyword evidence="1" id="KW-0472">Membrane</keyword>